<comment type="caution">
    <text evidence="3">The sequence shown here is derived from an EMBL/GenBank/DDBJ whole genome shotgun (WGS) entry which is preliminary data.</text>
</comment>
<keyword evidence="4" id="KW-1185">Reference proteome</keyword>
<feature type="region of interest" description="Disordered" evidence="1">
    <location>
        <begin position="120"/>
        <end position="144"/>
    </location>
</feature>
<dbReference type="InterPro" id="IPR043136">
    <property type="entry name" value="B30.2/SPRY_sf"/>
</dbReference>
<evidence type="ECO:0000256" key="1">
    <source>
        <dbReference type="SAM" id="MobiDB-lite"/>
    </source>
</evidence>
<accession>A0A815YJN4</accession>
<protein>
    <recommendedName>
        <fullName evidence="5">B30.2/SPRY domain-containing protein</fullName>
    </recommendedName>
</protein>
<sequence length="313" mass="35916">MQEHDLLQQELTQPSLKKNYLLNKIDKWKKDSITKIQVAAETARKTLQELLEQSKKSLSKTCHDITENLRTSLEADDFSENDLIRWKKQLKELQLEMTSPSSAKLIPDKNAPIYLMTLKTNDSSNDQDANRKKSSASSNSPNQDLQERFLQTLGPVNLEENGYLAKCVDAGSSFAYIRGRFLYSDGCHTIRFKIENYQQPYRIFFGCMASKTALKENVFITSDSVGWFGHDQVYENGRCSSNVQKYGYKSSAIKINDVLYLTIDCKTKQIRLFHERLKTICTLSINENLTPFPWQFLLVLCNSGDTVRILHNA</sequence>
<name>A0A815YJN4_9BILA</name>
<dbReference type="AlphaFoldDB" id="A0A815YJN4"/>
<dbReference type="EMBL" id="CAJNOL010003709">
    <property type="protein sequence ID" value="CAF1571724.1"/>
    <property type="molecule type" value="Genomic_DNA"/>
</dbReference>
<dbReference type="Gene3D" id="2.60.120.920">
    <property type="match status" value="1"/>
</dbReference>
<dbReference type="Proteomes" id="UP000663854">
    <property type="component" value="Unassembled WGS sequence"/>
</dbReference>
<reference evidence="3" key="1">
    <citation type="submission" date="2021-02" db="EMBL/GenBank/DDBJ databases">
        <authorList>
            <person name="Nowell W R."/>
        </authorList>
    </citation>
    <scope>NUCLEOTIDE SEQUENCE</scope>
</reference>
<proteinExistence type="predicted"/>
<gene>
    <name evidence="3" type="ORF">JXQ802_LOCUS45273</name>
    <name evidence="2" type="ORF">PYM288_LOCUS29736</name>
</gene>
<evidence type="ECO:0008006" key="5">
    <source>
        <dbReference type="Google" id="ProtNLM"/>
    </source>
</evidence>
<evidence type="ECO:0000313" key="4">
    <source>
        <dbReference type="Proteomes" id="UP000663870"/>
    </source>
</evidence>
<evidence type="ECO:0000313" key="3">
    <source>
        <dbReference type="EMBL" id="CAF1571724.1"/>
    </source>
</evidence>
<evidence type="ECO:0000313" key="2">
    <source>
        <dbReference type="EMBL" id="CAF1297532.1"/>
    </source>
</evidence>
<dbReference type="EMBL" id="CAJNOH010002516">
    <property type="protein sequence ID" value="CAF1297532.1"/>
    <property type="molecule type" value="Genomic_DNA"/>
</dbReference>
<organism evidence="3 4">
    <name type="scientific">Rotaria sordida</name>
    <dbReference type="NCBI Taxonomy" id="392033"/>
    <lineage>
        <taxon>Eukaryota</taxon>
        <taxon>Metazoa</taxon>
        <taxon>Spiralia</taxon>
        <taxon>Gnathifera</taxon>
        <taxon>Rotifera</taxon>
        <taxon>Eurotatoria</taxon>
        <taxon>Bdelloidea</taxon>
        <taxon>Philodinida</taxon>
        <taxon>Philodinidae</taxon>
        <taxon>Rotaria</taxon>
    </lineage>
</organism>
<dbReference type="Proteomes" id="UP000663870">
    <property type="component" value="Unassembled WGS sequence"/>
</dbReference>